<dbReference type="VEuPathDB" id="AmoebaDB:EDI_333980"/>
<dbReference type="Proteomes" id="UP000008076">
    <property type="component" value="Unassembled WGS sequence"/>
</dbReference>
<dbReference type="KEGG" id="edi:EDI_333980"/>
<evidence type="ECO:0000313" key="2">
    <source>
        <dbReference type="Proteomes" id="UP000008076"/>
    </source>
</evidence>
<keyword evidence="2" id="KW-1185">Reference proteome</keyword>
<organism evidence="2">
    <name type="scientific">Entamoeba dispar (strain ATCC PRA-260 / SAW760)</name>
    <dbReference type="NCBI Taxonomy" id="370354"/>
    <lineage>
        <taxon>Eukaryota</taxon>
        <taxon>Amoebozoa</taxon>
        <taxon>Evosea</taxon>
        <taxon>Archamoebae</taxon>
        <taxon>Mastigamoebida</taxon>
        <taxon>Entamoebidae</taxon>
        <taxon>Entamoeba</taxon>
    </lineage>
</organism>
<dbReference type="eggNOG" id="ENOG502RBRK">
    <property type="taxonomic scope" value="Eukaryota"/>
</dbReference>
<dbReference type="GeneID" id="5883580"/>
<dbReference type="OrthoDB" id="25820at2759"/>
<sequence length="196" mass="22288">MKHISPFERKPIINLGNGVYEVALTQSEKQKDLLLAKRASTERDSAQQSFLFRILVDNGFTIFLKKLYKKGKTTSQLFVVESITRDGKSYFEEVIPDNSSEDKKKKRRNADAKTNDCLIKIASDYCWACFEFKKGKPSVVCSQMKRIQNAQIGSKVYGSSLILQEGKKMNQHILSIMSSKGCILSPEQSLVECYRI</sequence>
<dbReference type="RefSeq" id="XP_001738497.1">
    <property type="nucleotide sequence ID" value="XM_001738445.1"/>
</dbReference>
<proteinExistence type="predicted"/>
<accession>B0EJX1</accession>
<name>B0EJX1_ENTDS</name>
<gene>
    <name evidence="1" type="ORF">EDI_333980</name>
</gene>
<protein>
    <submittedName>
        <fullName evidence="1">Uncharacterized protein</fullName>
    </submittedName>
</protein>
<evidence type="ECO:0000313" key="1">
    <source>
        <dbReference type="EMBL" id="EDR25180.1"/>
    </source>
</evidence>
<reference evidence="2" key="1">
    <citation type="submission" date="2007-12" db="EMBL/GenBank/DDBJ databases">
        <title>Annotation of Entamoeba dispar SAW760.</title>
        <authorList>
            <person name="Lorenzi H."/>
            <person name="Inman J."/>
            <person name="Schobel S."/>
            <person name="Amedeo P."/>
            <person name="Caler E."/>
        </authorList>
    </citation>
    <scope>NUCLEOTIDE SEQUENCE [LARGE SCALE GENOMIC DNA]</scope>
    <source>
        <strain evidence="2">ATCC PRA-260 / SAW760</strain>
    </source>
</reference>
<dbReference type="EMBL" id="DS549639">
    <property type="protein sequence ID" value="EDR25180.1"/>
    <property type="molecule type" value="Genomic_DNA"/>
</dbReference>
<dbReference type="AlphaFoldDB" id="B0EJX1"/>